<name>A0AAW2JCR1_9LAMI</name>
<accession>A0AAW2JCR1</accession>
<evidence type="ECO:0000313" key="1">
    <source>
        <dbReference type="EMBL" id="KAL0292114.1"/>
    </source>
</evidence>
<reference evidence="1" key="2">
    <citation type="journal article" date="2024" name="Plant">
        <title>Genomic evolution and insights into agronomic trait innovations of Sesamum species.</title>
        <authorList>
            <person name="Miao H."/>
            <person name="Wang L."/>
            <person name="Qu L."/>
            <person name="Liu H."/>
            <person name="Sun Y."/>
            <person name="Le M."/>
            <person name="Wang Q."/>
            <person name="Wei S."/>
            <person name="Zheng Y."/>
            <person name="Lin W."/>
            <person name="Duan Y."/>
            <person name="Cao H."/>
            <person name="Xiong S."/>
            <person name="Wang X."/>
            <person name="Wei L."/>
            <person name="Li C."/>
            <person name="Ma Q."/>
            <person name="Ju M."/>
            <person name="Zhao R."/>
            <person name="Li G."/>
            <person name="Mu C."/>
            <person name="Tian Q."/>
            <person name="Mei H."/>
            <person name="Zhang T."/>
            <person name="Gao T."/>
            <person name="Zhang H."/>
        </authorList>
    </citation>
    <scope>NUCLEOTIDE SEQUENCE</scope>
    <source>
        <strain evidence="1">G01</strain>
    </source>
</reference>
<proteinExistence type="predicted"/>
<sequence>MLLERSSPCFGQRANGLHARELAGNSRLCKTQFRSNVGQVVGLERNGAVLNVEFRKLVFYGELTVSAE</sequence>
<dbReference type="AlphaFoldDB" id="A0AAW2JCR1"/>
<organism evidence="1">
    <name type="scientific">Sesamum angustifolium</name>
    <dbReference type="NCBI Taxonomy" id="2727405"/>
    <lineage>
        <taxon>Eukaryota</taxon>
        <taxon>Viridiplantae</taxon>
        <taxon>Streptophyta</taxon>
        <taxon>Embryophyta</taxon>
        <taxon>Tracheophyta</taxon>
        <taxon>Spermatophyta</taxon>
        <taxon>Magnoliopsida</taxon>
        <taxon>eudicotyledons</taxon>
        <taxon>Gunneridae</taxon>
        <taxon>Pentapetalae</taxon>
        <taxon>asterids</taxon>
        <taxon>lamiids</taxon>
        <taxon>Lamiales</taxon>
        <taxon>Pedaliaceae</taxon>
        <taxon>Sesamum</taxon>
    </lineage>
</organism>
<reference evidence="1" key="1">
    <citation type="submission" date="2020-06" db="EMBL/GenBank/DDBJ databases">
        <authorList>
            <person name="Li T."/>
            <person name="Hu X."/>
            <person name="Zhang T."/>
            <person name="Song X."/>
            <person name="Zhang H."/>
            <person name="Dai N."/>
            <person name="Sheng W."/>
            <person name="Hou X."/>
            <person name="Wei L."/>
        </authorList>
    </citation>
    <scope>NUCLEOTIDE SEQUENCE</scope>
    <source>
        <strain evidence="1">G01</strain>
        <tissue evidence="1">Leaf</tissue>
    </source>
</reference>
<comment type="caution">
    <text evidence="1">The sequence shown here is derived from an EMBL/GenBank/DDBJ whole genome shotgun (WGS) entry which is preliminary data.</text>
</comment>
<dbReference type="EMBL" id="JACGWK010001216">
    <property type="protein sequence ID" value="KAL0292114.1"/>
    <property type="molecule type" value="Genomic_DNA"/>
</dbReference>
<gene>
    <name evidence="1" type="ORF">Sangu_3257000</name>
</gene>
<protein>
    <submittedName>
        <fullName evidence="1">Uncharacterized protein</fullName>
    </submittedName>
</protein>